<evidence type="ECO:0000256" key="1">
    <source>
        <dbReference type="SAM" id="SignalP"/>
    </source>
</evidence>
<sequence length="433" mass="48742">MKFNKKIIASFILLSAPMLLSACASQEATPDVSGSDEHQQPTVDVSLRQGQLSQSAGLITMPVLLRNTGTNSTVVSSRNFALHIQGHTFKPFSVPNTSADFHEQLDSGSTFNDSLSFYLGTNLTKKQLRLVHLTYTMDNGKTRKAATMNASFDQEKTKSALTTNMKQVGDYYTDIKQYMQQVHNAKQQGEDIPSLKDQFQDSDYDKFRMWVLINKKDPQNIILQAYNQTNTDIAIPFSDIELVNKTGDELQVDPAYRNYYLCLPHGKFEIITVPLEGKPSMTQAPFTMRLKQSDDSGTSSNFFSTKNSYYPIESVITDAKDISTAFSLTPNQYAKGSINWSKPVLNFKDRTFKCTVDLNDIFALRSERTKYSLVGIDKDGTDGDIEIPKDVEPTKVSSDSPTQINMKFGSLKVLKTYKNIELRYDNKKIMEVK</sequence>
<dbReference type="Proteomes" id="UP000295195">
    <property type="component" value="Unassembled WGS sequence"/>
</dbReference>
<gene>
    <name evidence="2" type="ORF">CEE75_12420</name>
</gene>
<dbReference type="AlphaFoldDB" id="A0A4R6CQ62"/>
<keyword evidence="1" id="KW-0732">Signal</keyword>
<evidence type="ECO:0000313" key="2">
    <source>
        <dbReference type="EMBL" id="TDN28783.1"/>
    </source>
</evidence>
<feature type="chain" id="PRO_5020858744" description="Lipoprotein" evidence="1">
    <location>
        <begin position="25"/>
        <end position="433"/>
    </location>
</feature>
<comment type="caution">
    <text evidence="2">The sequence shown here is derived from an EMBL/GenBank/DDBJ whole genome shotgun (WGS) entry which is preliminary data.</text>
</comment>
<dbReference type="EMBL" id="NKLP01000260">
    <property type="protein sequence ID" value="TDN28783.1"/>
    <property type="molecule type" value="Genomic_DNA"/>
</dbReference>
<protein>
    <recommendedName>
        <fullName evidence="4">Lipoprotein</fullName>
    </recommendedName>
</protein>
<evidence type="ECO:0008006" key="4">
    <source>
        <dbReference type="Google" id="ProtNLM"/>
    </source>
</evidence>
<dbReference type="RefSeq" id="WP_133476784.1">
    <property type="nucleotide sequence ID" value="NZ_JACCPV010000154.1"/>
</dbReference>
<accession>A0A4R6CQ62</accession>
<reference evidence="2 3" key="1">
    <citation type="submission" date="2017-06" db="EMBL/GenBank/DDBJ databases">
        <authorList>
            <person name="Swanenburg J."/>
            <person name="Kort R."/>
        </authorList>
    </citation>
    <scope>NUCLEOTIDE SEQUENCE [LARGE SCALE GENOMIC DNA]</scope>
    <source>
        <strain evidence="2 3">RL05</strain>
    </source>
</reference>
<evidence type="ECO:0000313" key="3">
    <source>
        <dbReference type="Proteomes" id="UP000295195"/>
    </source>
</evidence>
<organism evidence="2 3">
    <name type="scientific">Lactobacillus crispatus</name>
    <dbReference type="NCBI Taxonomy" id="47770"/>
    <lineage>
        <taxon>Bacteria</taxon>
        <taxon>Bacillati</taxon>
        <taxon>Bacillota</taxon>
        <taxon>Bacilli</taxon>
        <taxon>Lactobacillales</taxon>
        <taxon>Lactobacillaceae</taxon>
        <taxon>Lactobacillus</taxon>
    </lineage>
</organism>
<proteinExistence type="predicted"/>
<dbReference type="PROSITE" id="PS51257">
    <property type="entry name" value="PROKAR_LIPOPROTEIN"/>
    <property type="match status" value="1"/>
</dbReference>
<feature type="signal peptide" evidence="1">
    <location>
        <begin position="1"/>
        <end position="24"/>
    </location>
</feature>
<name>A0A4R6CQ62_9LACO</name>